<gene>
    <name evidence="1" type="ORF">HPT29_025335</name>
</gene>
<proteinExistence type="predicted"/>
<dbReference type="EMBL" id="CP102846">
    <property type="protein sequence ID" value="UVF22478.1"/>
    <property type="molecule type" value="Genomic_DNA"/>
</dbReference>
<sequence>MLPSYPKEDAELFSQGKQMMFRILTDAVDEKLALIAPVVRQIEQGGQNADLRDLASHLVRALRLFERNPGIEAAADDLYTAAAALVGENKKPSSPAARGRRLLKEAHVRFCSRLEAAADRIGPYEYLVVPDYSVRQAA</sequence>
<protein>
    <submittedName>
        <fullName evidence="1">Uncharacterized protein</fullName>
    </submittedName>
</protein>
<dbReference type="Proteomes" id="UP001017257">
    <property type="component" value="Plasmid pR24_1"/>
</dbReference>
<keyword evidence="1" id="KW-0614">Plasmid</keyword>
<evidence type="ECO:0000313" key="2">
    <source>
        <dbReference type="Proteomes" id="UP001017257"/>
    </source>
</evidence>
<keyword evidence="2" id="KW-1185">Reference proteome</keyword>
<dbReference type="RefSeq" id="WP_173948944.1">
    <property type="nucleotide sequence ID" value="NZ_CP102846.1"/>
</dbReference>
<name>A0ABY5RZN6_9HYPH</name>
<evidence type="ECO:0000313" key="1">
    <source>
        <dbReference type="EMBL" id="UVF22478.1"/>
    </source>
</evidence>
<accession>A0ABY5RZN6</accession>
<geneLocation type="plasmid" evidence="1 2">
    <name>pR24_1</name>
</geneLocation>
<reference evidence="1" key="1">
    <citation type="submission" date="2022-08" db="EMBL/GenBank/DDBJ databases">
        <title>Microvirga terrae sp. nov., isolated from soil.</title>
        <authorList>
            <person name="Kim K.H."/>
            <person name="Seo Y.L."/>
            <person name="Kim J.M."/>
            <person name="Lee J.K."/>
            <person name="Han D.M."/>
            <person name="Jeon C.O."/>
        </authorList>
    </citation>
    <scope>NUCLEOTIDE SEQUENCE</scope>
    <source>
        <strain evidence="1">R24</strain>
        <plasmid evidence="1">pR24_1</plasmid>
    </source>
</reference>
<organism evidence="1 2">
    <name type="scientific">Microvirga terrae</name>
    <dbReference type="NCBI Taxonomy" id="2740529"/>
    <lineage>
        <taxon>Bacteria</taxon>
        <taxon>Pseudomonadati</taxon>
        <taxon>Pseudomonadota</taxon>
        <taxon>Alphaproteobacteria</taxon>
        <taxon>Hyphomicrobiales</taxon>
        <taxon>Methylobacteriaceae</taxon>
        <taxon>Microvirga</taxon>
    </lineage>
</organism>